<keyword evidence="3" id="KW-0998">Cell outer membrane</keyword>
<dbReference type="InterPro" id="IPR041700">
    <property type="entry name" value="OMP_b-brl_3"/>
</dbReference>
<dbReference type="AlphaFoldDB" id="A0A1A9I0V0"/>
<dbReference type="Gene3D" id="2.40.170.20">
    <property type="entry name" value="TonB-dependent receptor, beta-barrel domain"/>
    <property type="match status" value="1"/>
</dbReference>
<name>A0A1A9I0V0_9BACT</name>
<sequence length="153" mass="18221">MIMRYYVNPEHPIYKSDGYNYTQPFPNLRLTYKLSDNNRLSFFYNRRGDRSNKVDIRIFPKYDDAEIIKVGKPTLRPQFTNSFDLGYKSNWQDGYFFSSLYHKRMNATITRISSTVRGSDIIYNIFQNAGKSCNTRIEFIVSQKVVPWLYFKS</sequence>
<reference evidence="5 6" key="1">
    <citation type="submission" date="2016-05" db="EMBL/GenBank/DDBJ databases">
        <title>Niabella ginsenosidivorans BS26 whole genome sequencing.</title>
        <authorList>
            <person name="Im W.T."/>
            <person name="Siddiqi M.Z."/>
        </authorList>
    </citation>
    <scope>NUCLEOTIDE SEQUENCE [LARGE SCALE GENOMIC DNA]</scope>
    <source>
        <strain evidence="5 6">BS26</strain>
    </source>
</reference>
<dbReference type="KEGG" id="nia:A8C56_10075"/>
<dbReference type="SUPFAM" id="SSF56935">
    <property type="entry name" value="Porins"/>
    <property type="match status" value="1"/>
</dbReference>
<dbReference type="GO" id="GO:0009279">
    <property type="term" value="C:cell outer membrane"/>
    <property type="evidence" value="ECO:0007669"/>
    <property type="project" value="UniProtKB-SubCell"/>
</dbReference>
<dbReference type="EMBL" id="CP015772">
    <property type="protein sequence ID" value="ANH81287.1"/>
    <property type="molecule type" value="Genomic_DNA"/>
</dbReference>
<gene>
    <name evidence="5" type="ORF">A8C56_10075</name>
</gene>
<evidence type="ECO:0000313" key="5">
    <source>
        <dbReference type="EMBL" id="ANH81287.1"/>
    </source>
</evidence>
<dbReference type="Proteomes" id="UP000077667">
    <property type="component" value="Chromosome"/>
</dbReference>
<accession>A0A1A9I0V0</accession>
<feature type="domain" description="Outer membrane protein beta-barrel" evidence="4">
    <location>
        <begin position="17"/>
        <end position="151"/>
    </location>
</feature>
<keyword evidence="6" id="KW-1185">Reference proteome</keyword>
<evidence type="ECO:0000256" key="2">
    <source>
        <dbReference type="ARBA" id="ARBA00023136"/>
    </source>
</evidence>
<evidence type="ECO:0000256" key="1">
    <source>
        <dbReference type="ARBA" id="ARBA00004442"/>
    </source>
</evidence>
<evidence type="ECO:0000313" key="6">
    <source>
        <dbReference type="Proteomes" id="UP000077667"/>
    </source>
</evidence>
<evidence type="ECO:0000256" key="3">
    <source>
        <dbReference type="ARBA" id="ARBA00023237"/>
    </source>
</evidence>
<dbReference type="STRING" id="1176587.A8C56_10075"/>
<dbReference type="InterPro" id="IPR036942">
    <property type="entry name" value="Beta-barrel_TonB_sf"/>
</dbReference>
<dbReference type="Pfam" id="PF14905">
    <property type="entry name" value="OMP_b-brl_3"/>
    <property type="match status" value="1"/>
</dbReference>
<proteinExistence type="predicted"/>
<organism evidence="5 6">
    <name type="scientific">Niabella ginsenosidivorans</name>
    <dbReference type="NCBI Taxonomy" id="1176587"/>
    <lineage>
        <taxon>Bacteria</taxon>
        <taxon>Pseudomonadati</taxon>
        <taxon>Bacteroidota</taxon>
        <taxon>Chitinophagia</taxon>
        <taxon>Chitinophagales</taxon>
        <taxon>Chitinophagaceae</taxon>
        <taxon>Niabella</taxon>
    </lineage>
</organism>
<keyword evidence="2" id="KW-0472">Membrane</keyword>
<protein>
    <recommendedName>
        <fullName evidence="4">Outer membrane protein beta-barrel domain-containing protein</fullName>
    </recommendedName>
</protein>
<comment type="subcellular location">
    <subcellularLocation>
        <location evidence="1">Cell outer membrane</location>
    </subcellularLocation>
</comment>
<evidence type="ECO:0000259" key="4">
    <source>
        <dbReference type="Pfam" id="PF14905"/>
    </source>
</evidence>